<name>A0A5J9TI85_9POAL</name>
<evidence type="ECO:0000256" key="5">
    <source>
        <dbReference type="ARBA" id="ARBA00022759"/>
    </source>
</evidence>
<evidence type="ECO:0000256" key="3">
    <source>
        <dbReference type="ARBA" id="ARBA00022722"/>
    </source>
</evidence>
<evidence type="ECO:0000256" key="1">
    <source>
        <dbReference type="ARBA" id="ARBA00001947"/>
    </source>
</evidence>
<dbReference type="Gene3D" id="3.30.1240.10">
    <property type="match status" value="1"/>
</dbReference>
<dbReference type="PROSITE" id="PS01229">
    <property type="entry name" value="COF_2"/>
    <property type="match status" value="1"/>
</dbReference>
<dbReference type="PANTHER" id="PTHR46986">
    <property type="entry name" value="ENDORIBONUCLEASE YBEY, CHLOROPLASTIC"/>
    <property type="match status" value="1"/>
</dbReference>
<dbReference type="InterPro" id="IPR002036">
    <property type="entry name" value="YbeY"/>
</dbReference>
<dbReference type="GO" id="GO:0004222">
    <property type="term" value="F:metalloendopeptidase activity"/>
    <property type="evidence" value="ECO:0007669"/>
    <property type="project" value="InterPro"/>
</dbReference>
<comment type="similarity">
    <text evidence="2">Belongs to the endoribonuclease YbeY family.</text>
</comment>
<comment type="cofactor">
    <cofactor evidence="1">
        <name>Zn(2+)</name>
        <dbReference type="ChEBI" id="CHEBI:29105"/>
    </cofactor>
</comment>
<dbReference type="Pfam" id="PF08282">
    <property type="entry name" value="Hydrolase_3"/>
    <property type="match status" value="1"/>
</dbReference>
<dbReference type="GO" id="GO:0046872">
    <property type="term" value="F:metal ion binding"/>
    <property type="evidence" value="ECO:0007669"/>
    <property type="project" value="UniProtKB-KW"/>
</dbReference>
<evidence type="ECO:0000256" key="2">
    <source>
        <dbReference type="ARBA" id="ARBA00010875"/>
    </source>
</evidence>
<evidence type="ECO:0000256" key="7">
    <source>
        <dbReference type="ARBA" id="ARBA00022833"/>
    </source>
</evidence>
<dbReference type="NCBIfam" id="TIGR01484">
    <property type="entry name" value="HAD-SF-IIB"/>
    <property type="match status" value="1"/>
</dbReference>
<dbReference type="Gene3D" id="3.40.50.1000">
    <property type="entry name" value="HAD superfamily/HAD-like"/>
    <property type="match status" value="1"/>
</dbReference>
<keyword evidence="9" id="KW-1185">Reference proteome</keyword>
<keyword evidence="6" id="KW-0378">Hydrolase</keyword>
<dbReference type="Proteomes" id="UP000324897">
    <property type="component" value="Chromosome 3"/>
</dbReference>
<dbReference type="PANTHER" id="PTHR46986:SF1">
    <property type="entry name" value="ENDORIBONUCLEASE YBEY, CHLOROPLASTIC"/>
    <property type="match status" value="1"/>
</dbReference>
<keyword evidence="5" id="KW-0255">Endonuclease</keyword>
<dbReference type="Pfam" id="PF02130">
    <property type="entry name" value="YbeY"/>
    <property type="match status" value="1"/>
</dbReference>
<gene>
    <name evidence="8" type="ORF">EJB05_44653</name>
</gene>
<dbReference type="OrthoDB" id="27226at2759"/>
<sequence length="438" mass="47616">MKVLVAAEGGLPSDTPEIVEIIEALKLDVPNAMDAAVQAYSVYASATKSGFTIAVLLCNNGYLSNHMTEWRGEACIANLHGDQDCATLKSGSVTISVETAAQQAELRGHSLLDEVRVLLVHGILQLLCLHEKTCDGAETEVQIEEKLVLETLNWKTLDGQALSRLHEQPLHGPLADVHKGAGRFYHPKYKYIFCDMDGVLFYSTYLRTEARPAVIKVLGKVKLSGTQGIVSESSPGVFLQGLLVYGEGGKKIHQVNLDIGVAREALLYSVENRICLVAFSEDDCYTMFNHPLVDFFHVVYHEPKAKIISDVDLFLTTVDIQKVVFLENPEVISSVLRPYWANEVDGKAQVVQAQRDVLEIVPLGTSKGKGVKILLESLGASPDQVMAIGDGENDKEMLQLAGLGVALSNGCEVTKSVADVICASNDESGVAQAIYKYL</sequence>
<dbReference type="InterPro" id="IPR036412">
    <property type="entry name" value="HAD-like_sf"/>
</dbReference>
<keyword evidence="7" id="KW-0862">Zinc</keyword>
<dbReference type="AlphaFoldDB" id="A0A5J9TI85"/>
<organism evidence="8 9">
    <name type="scientific">Eragrostis curvula</name>
    <name type="common">weeping love grass</name>
    <dbReference type="NCBI Taxonomy" id="38414"/>
    <lineage>
        <taxon>Eukaryota</taxon>
        <taxon>Viridiplantae</taxon>
        <taxon>Streptophyta</taxon>
        <taxon>Embryophyta</taxon>
        <taxon>Tracheophyta</taxon>
        <taxon>Spermatophyta</taxon>
        <taxon>Magnoliopsida</taxon>
        <taxon>Liliopsida</taxon>
        <taxon>Poales</taxon>
        <taxon>Poaceae</taxon>
        <taxon>PACMAD clade</taxon>
        <taxon>Chloridoideae</taxon>
        <taxon>Eragrostideae</taxon>
        <taxon>Eragrostidinae</taxon>
        <taxon>Eragrostis</taxon>
    </lineage>
</organism>
<dbReference type="EMBL" id="RWGY01000039">
    <property type="protein sequence ID" value="TVU11090.1"/>
    <property type="molecule type" value="Genomic_DNA"/>
</dbReference>
<keyword evidence="3" id="KW-0540">Nuclease</keyword>
<dbReference type="SUPFAM" id="SSF55486">
    <property type="entry name" value="Metalloproteases ('zincins'), catalytic domain"/>
    <property type="match status" value="1"/>
</dbReference>
<dbReference type="GO" id="GO:0006364">
    <property type="term" value="P:rRNA processing"/>
    <property type="evidence" value="ECO:0007669"/>
    <property type="project" value="InterPro"/>
</dbReference>
<evidence type="ECO:0000313" key="8">
    <source>
        <dbReference type="EMBL" id="TVU11090.1"/>
    </source>
</evidence>
<proteinExistence type="inferred from homology"/>
<dbReference type="InterPro" id="IPR023214">
    <property type="entry name" value="HAD_sf"/>
</dbReference>
<evidence type="ECO:0000313" key="9">
    <source>
        <dbReference type="Proteomes" id="UP000324897"/>
    </source>
</evidence>
<evidence type="ECO:0000256" key="6">
    <source>
        <dbReference type="ARBA" id="ARBA00022801"/>
    </source>
</evidence>
<dbReference type="SUPFAM" id="SSF56784">
    <property type="entry name" value="HAD-like"/>
    <property type="match status" value="1"/>
</dbReference>
<dbReference type="InterPro" id="IPR006379">
    <property type="entry name" value="HAD-SF_hydro_IIB"/>
</dbReference>
<dbReference type="Gramene" id="TVU11090">
    <property type="protein sequence ID" value="TVU11090"/>
    <property type="gene ID" value="EJB05_44653"/>
</dbReference>
<accession>A0A5J9TI85</accession>
<dbReference type="InterPro" id="IPR023091">
    <property type="entry name" value="MetalPrtase_cat_dom_sf_prd"/>
</dbReference>
<evidence type="ECO:0000256" key="4">
    <source>
        <dbReference type="ARBA" id="ARBA00022723"/>
    </source>
</evidence>
<protein>
    <submittedName>
        <fullName evidence="8">Uncharacterized protein</fullName>
    </submittedName>
</protein>
<dbReference type="Gene3D" id="3.40.390.30">
    <property type="entry name" value="Metalloproteases ('zincins'), catalytic domain"/>
    <property type="match status" value="1"/>
</dbReference>
<comment type="caution">
    <text evidence="8">The sequence shown here is derived from an EMBL/GenBank/DDBJ whole genome shotgun (WGS) entry which is preliminary data.</text>
</comment>
<reference evidence="8 9" key="1">
    <citation type="journal article" date="2019" name="Sci. Rep.">
        <title>A high-quality genome of Eragrostis curvula grass provides insights into Poaceae evolution and supports new strategies to enhance forage quality.</title>
        <authorList>
            <person name="Carballo J."/>
            <person name="Santos B.A.C.M."/>
            <person name="Zappacosta D."/>
            <person name="Garbus I."/>
            <person name="Selva J.P."/>
            <person name="Gallo C.A."/>
            <person name="Diaz A."/>
            <person name="Albertini E."/>
            <person name="Caccamo M."/>
            <person name="Echenique V."/>
        </authorList>
    </citation>
    <scope>NUCLEOTIDE SEQUENCE [LARGE SCALE GENOMIC DNA]</scope>
    <source>
        <strain evidence="9">cv. Victoria</strain>
        <tissue evidence="8">Leaf</tissue>
    </source>
</reference>
<keyword evidence="4" id="KW-0479">Metal-binding</keyword>
<dbReference type="GO" id="GO:0004519">
    <property type="term" value="F:endonuclease activity"/>
    <property type="evidence" value="ECO:0007669"/>
    <property type="project" value="UniProtKB-KW"/>
</dbReference>